<sequence>MDLQLLSFLLIGTWLGLGCCENNCSYVELMKAINDNFPSTHVRPAMIWTNRTVVHLDLTLYSIVDLDMQKQILTTYIWFSMSWQNDFVKWDPKTYCDIQNVVVPDTLVWKPDLYIYEMVEDEDKSPKINYLKIKYDGTVTNSKPLRIVGSCSMQNYKFPFDEQICNISFGSYVYNDYQIYMTNKTNSSVVTSNSKVIFSSKGDWSLANIKVGNNPLGNFSRVTFEIHIIRNPIIYVFNLIIPACLLVILDIASMFMELETEGRLTFKVTIVLGFSVLLLILSGILPNSDTPPMLGIFFCVCMIMMVLSIGGSICTASMTTKCAKQTSVSPWMKKGILRYLACVLCYKTKFIKEHLVTMVANIHTCEHDQKLTKKLELQENRNNLKDDDDPITTAVQILNKMLVGIRKIHQEIVVSKHKDHSSSEWYIAAMVVDRLFLIIYLIIVVITVGLVINAWIS</sequence>
<evidence type="ECO:0000259" key="8">
    <source>
        <dbReference type="Pfam" id="PF02932"/>
    </source>
</evidence>
<evidence type="ECO:0000259" key="7">
    <source>
        <dbReference type="Pfam" id="PF02931"/>
    </source>
</evidence>
<feature type="domain" description="Neurotransmitter-gated ion-channel transmembrane" evidence="8">
    <location>
        <begin position="239"/>
        <end position="446"/>
    </location>
</feature>
<reference evidence="10" key="1">
    <citation type="journal article" date="2016" name="Nature">
        <title>Genome evolution in the allotetraploid frog Xenopus laevis.</title>
        <authorList>
            <person name="Session A.M."/>
            <person name="Uno Y."/>
            <person name="Kwon T."/>
            <person name="Chapman J.A."/>
            <person name="Toyoda A."/>
            <person name="Takahashi S."/>
            <person name="Fukui A."/>
            <person name="Hikosaka A."/>
            <person name="Suzuki A."/>
            <person name="Kondo M."/>
            <person name="van Heeringen S.J."/>
            <person name="Quigley I."/>
            <person name="Heinz S."/>
            <person name="Ogino H."/>
            <person name="Ochi H."/>
            <person name="Hellsten U."/>
            <person name="Lyons J.B."/>
            <person name="Simakov O."/>
            <person name="Putnam N."/>
            <person name="Stites J."/>
            <person name="Kuroki Y."/>
            <person name="Tanaka T."/>
            <person name="Michiue T."/>
            <person name="Watanabe M."/>
            <person name="Bogdanovic O."/>
            <person name="Lister R."/>
            <person name="Georgiou G."/>
            <person name="Paranjpe S.S."/>
            <person name="van Kruijsbergen I."/>
            <person name="Shu S."/>
            <person name="Carlson J."/>
            <person name="Kinoshita T."/>
            <person name="Ohta Y."/>
            <person name="Mawaribuchi S."/>
            <person name="Jenkins J."/>
            <person name="Grimwood J."/>
            <person name="Schmutz J."/>
            <person name="Mitros T."/>
            <person name="Mozaffari S.V."/>
            <person name="Suzuki Y."/>
            <person name="Haramoto Y."/>
            <person name="Yamamoto T.S."/>
            <person name="Takagi C."/>
            <person name="Heald R."/>
            <person name="Miller K."/>
            <person name="Haudenschild C."/>
            <person name="Kitzman J."/>
            <person name="Nakayama T."/>
            <person name="Izutsu Y."/>
            <person name="Robert J."/>
            <person name="Fortriede J."/>
            <person name="Burns K."/>
            <person name="Lotay V."/>
            <person name="Karimi K."/>
            <person name="Yasuoka Y."/>
            <person name="Dichmann D.S."/>
            <person name="Flajnik M.F."/>
            <person name="Houston D.W."/>
            <person name="Shendure J."/>
            <person name="DuPasquier L."/>
            <person name="Vize P.D."/>
            <person name="Zorn A.M."/>
            <person name="Ito M."/>
            <person name="Marcotte E.M."/>
            <person name="Wallingford J.B."/>
            <person name="Ito Y."/>
            <person name="Asashima M."/>
            <person name="Ueno N."/>
            <person name="Matsuda Y."/>
            <person name="Veenstra G.J."/>
            <person name="Fujiyama A."/>
            <person name="Harland R.M."/>
            <person name="Taira M."/>
            <person name="Rokhsar D.S."/>
        </authorList>
    </citation>
    <scope>NUCLEOTIDE SEQUENCE [LARGE SCALE GENOMIC DNA]</scope>
    <source>
        <strain evidence="10">J</strain>
    </source>
</reference>
<organism evidence="9 10">
    <name type="scientific">Xenopus laevis</name>
    <name type="common">African clawed frog</name>
    <dbReference type="NCBI Taxonomy" id="8355"/>
    <lineage>
        <taxon>Eukaryota</taxon>
        <taxon>Metazoa</taxon>
        <taxon>Chordata</taxon>
        <taxon>Craniata</taxon>
        <taxon>Vertebrata</taxon>
        <taxon>Euteleostomi</taxon>
        <taxon>Amphibia</taxon>
        <taxon>Batrachia</taxon>
        <taxon>Anura</taxon>
        <taxon>Pipoidea</taxon>
        <taxon>Pipidae</taxon>
        <taxon>Xenopodinae</taxon>
        <taxon>Xenopus</taxon>
        <taxon>Xenopus</taxon>
    </lineage>
</organism>
<evidence type="ECO:0008006" key="11">
    <source>
        <dbReference type="Google" id="ProtNLM"/>
    </source>
</evidence>
<dbReference type="PRINTS" id="PR00252">
    <property type="entry name" value="NRIONCHANNEL"/>
</dbReference>
<dbReference type="InterPro" id="IPR036734">
    <property type="entry name" value="Neur_chan_lig-bd_sf"/>
</dbReference>
<dbReference type="OrthoDB" id="6097796at2759"/>
<dbReference type="SUPFAM" id="SSF63712">
    <property type="entry name" value="Nicotinic receptor ligand binding domain-like"/>
    <property type="match status" value="1"/>
</dbReference>
<dbReference type="InterPro" id="IPR038050">
    <property type="entry name" value="Neuro_actylchol_rec"/>
</dbReference>
<gene>
    <name evidence="9" type="ORF">XELAEV_18022488mg</name>
</gene>
<dbReference type="GO" id="GO:0005230">
    <property type="term" value="F:extracellular ligand-gated monoatomic ion channel activity"/>
    <property type="evidence" value="ECO:0007669"/>
    <property type="project" value="InterPro"/>
</dbReference>
<dbReference type="InterPro" id="IPR006202">
    <property type="entry name" value="Neur_chan_lig-bd"/>
</dbReference>
<dbReference type="GO" id="GO:0004888">
    <property type="term" value="F:transmembrane signaling receptor activity"/>
    <property type="evidence" value="ECO:0007669"/>
    <property type="project" value="InterPro"/>
</dbReference>
<dbReference type="InterPro" id="IPR036719">
    <property type="entry name" value="Neuro-gated_channel_TM_sf"/>
</dbReference>
<name>A0A974D4B1_XENLA</name>
<evidence type="ECO:0000256" key="2">
    <source>
        <dbReference type="ARBA" id="ARBA00022692"/>
    </source>
</evidence>
<dbReference type="Pfam" id="PF02932">
    <property type="entry name" value="Neur_chan_memb"/>
    <property type="match status" value="1"/>
</dbReference>
<keyword evidence="3 5" id="KW-1133">Transmembrane helix</keyword>
<evidence type="ECO:0000313" key="9">
    <source>
        <dbReference type="EMBL" id="OCT84340.1"/>
    </source>
</evidence>
<evidence type="ECO:0000256" key="3">
    <source>
        <dbReference type="ARBA" id="ARBA00022989"/>
    </source>
</evidence>
<dbReference type="RefSeq" id="XP_018113300.2">
    <property type="nucleotide sequence ID" value="XM_018257811.2"/>
</dbReference>
<dbReference type="PANTHER" id="PTHR18945">
    <property type="entry name" value="NEUROTRANSMITTER GATED ION CHANNEL"/>
    <property type="match status" value="1"/>
</dbReference>
<evidence type="ECO:0000256" key="5">
    <source>
        <dbReference type="SAM" id="Phobius"/>
    </source>
</evidence>
<dbReference type="GO" id="GO:0016020">
    <property type="term" value="C:membrane"/>
    <property type="evidence" value="ECO:0007669"/>
    <property type="project" value="UniProtKB-SubCell"/>
</dbReference>
<dbReference type="Proteomes" id="UP000694892">
    <property type="component" value="Chromosome 4L"/>
</dbReference>
<dbReference type="Pfam" id="PF02931">
    <property type="entry name" value="Neur_chan_LBD"/>
    <property type="match status" value="1"/>
</dbReference>
<comment type="subcellular location">
    <subcellularLocation>
        <location evidence="1">Membrane</location>
        <topology evidence="1">Multi-pass membrane protein</topology>
    </subcellularLocation>
</comment>
<evidence type="ECO:0000256" key="1">
    <source>
        <dbReference type="ARBA" id="ARBA00004141"/>
    </source>
</evidence>
<dbReference type="CDD" id="cd18996">
    <property type="entry name" value="LGIC_ECD_5-HT3"/>
    <property type="match status" value="1"/>
</dbReference>
<feature type="transmembrane region" description="Helical" evidence="5">
    <location>
        <begin position="435"/>
        <end position="456"/>
    </location>
</feature>
<keyword evidence="2 5" id="KW-0812">Transmembrane</keyword>
<dbReference type="AlphaFoldDB" id="A0A974D4B1"/>
<feature type="domain" description="Neurotransmitter-gated ion-channel ligand-binding" evidence="7">
    <location>
        <begin position="39"/>
        <end position="232"/>
    </location>
</feature>
<feature type="signal peptide" evidence="6">
    <location>
        <begin position="1"/>
        <end position="20"/>
    </location>
</feature>
<feature type="transmembrane region" description="Helical" evidence="5">
    <location>
        <begin position="233"/>
        <end position="252"/>
    </location>
</feature>
<protein>
    <recommendedName>
        <fullName evidence="11">Neurotransmitter-gated ion-channel ligand-binding domain-containing protein</fullName>
    </recommendedName>
</protein>
<feature type="transmembrane region" description="Helical" evidence="5">
    <location>
        <begin position="264"/>
        <end position="285"/>
    </location>
</feature>
<feature type="transmembrane region" description="Helical" evidence="5">
    <location>
        <begin position="291"/>
        <end position="314"/>
    </location>
</feature>
<dbReference type="SUPFAM" id="SSF90112">
    <property type="entry name" value="Neurotransmitter-gated ion-channel transmembrane pore"/>
    <property type="match status" value="1"/>
</dbReference>
<keyword evidence="4 5" id="KW-0472">Membrane</keyword>
<dbReference type="FunFam" id="2.70.170.10:FF:000068">
    <property type="entry name" value="LOW QUALITY PROTEIN: 5-hydroxytryptamine receptor 3C-like"/>
    <property type="match status" value="1"/>
</dbReference>
<dbReference type="InterPro" id="IPR006201">
    <property type="entry name" value="Neur_channel"/>
</dbReference>
<evidence type="ECO:0000256" key="4">
    <source>
        <dbReference type="ARBA" id="ARBA00023136"/>
    </source>
</evidence>
<dbReference type="KEGG" id="xla:108714002"/>
<evidence type="ECO:0000256" key="6">
    <source>
        <dbReference type="SAM" id="SignalP"/>
    </source>
</evidence>
<evidence type="ECO:0000313" key="10">
    <source>
        <dbReference type="Proteomes" id="UP000694892"/>
    </source>
</evidence>
<dbReference type="EMBL" id="CM004472">
    <property type="protein sequence ID" value="OCT84340.1"/>
    <property type="molecule type" value="Genomic_DNA"/>
</dbReference>
<dbReference type="Gene3D" id="1.20.58.390">
    <property type="entry name" value="Neurotransmitter-gated ion-channel transmembrane domain"/>
    <property type="match status" value="2"/>
</dbReference>
<dbReference type="InterPro" id="IPR006029">
    <property type="entry name" value="Neurotrans-gated_channel_TM"/>
</dbReference>
<proteinExistence type="predicted"/>
<dbReference type="OMA" id="IHTCEHD"/>
<accession>A0A974D4B1</accession>
<dbReference type="Gene3D" id="2.70.170.10">
    <property type="entry name" value="Neurotransmitter-gated ion-channel ligand-binding domain"/>
    <property type="match status" value="1"/>
</dbReference>
<feature type="chain" id="PRO_5036710186" description="Neurotransmitter-gated ion-channel ligand-binding domain-containing protein" evidence="6">
    <location>
        <begin position="21"/>
        <end position="457"/>
    </location>
</feature>
<keyword evidence="6" id="KW-0732">Signal</keyword>